<evidence type="ECO:0008006" key="11">
    <source>
        <dbReference type="Google" id="ProtNLM"/>
    </source>
</evidence>
<dbReference type="Proteomes" id="UP000191663">
    <property type="component" value="Unassembled WGS sequence"/>
</dbReference>
<sequence length="388" mass="43755">MHNVVLYLTMAIIATFIIISKTFSPIWLIVVAVVMLYPYRKEKNARPIFLLCILLFILYIIFHYFALLIPFIIGIGLAYILTPLVDILERKHIPRPIAILSILLPLVAIFPLLIFLIVSGLITEVQVLIDKLPGLFQKLQTFSSNLIARLVQFGVSIDPNFLTQQLTNLIGGVFKTIAQIGRTITGIIAVLYNIIIIPLTTYLVLADREKFSRYIKALFNPKEQNQISEFLERLNYAMARFFRGQIILVICVGVIVGFFLWLLGIKYYLLLGIIAGVCNFIPNIGYIISFIPALLIGLTSPDPLITVLKIVAVYVGEQLIENFYLGPVIIGKASRLHPIIVMIALILGGVVYGFWGLVLAIPVVIFIREFINYFVRFNPTDTETKIDL</sequence>
<dbReference type="InterPro" id="IPR002549">
    <property type="entry name" value="AI-2E-like"/>
</dbReference>
<evidence type="ECO:0000256" key="6">
    <source>
        <dbReference type="ARBA" id="ARBA00022989"/>
    </source>
</evidence>
<keyword evidence="6 8" id="KW-1133">Transmembrane helix</keyword>
<dbReference type="PANTHER" id="PTHR21716:SF53">
    <property type="entry name" value="PERMEASE PERM-RELATED"/>
    <property type="match status" value="1"/>
</dbReference>
<feature type="transmembrane region" description="Helical" evidence="8">
    <location>
        <begin position="340"/>
        <end position="367"/>
    </location>
</feature>
<keyword evidence="5 8" id="KW-0812">Transmembrane</keyword>
<evidence type="ECO:0000313" key="10">
    <source>
        <dbReference type="Proteomes" id="UP000191663"/>
    </source>
</evidence>
<feature type="transmembrane region" description="Helical" evidence="8">
    <location>
        <begin position="71"/>
        <end position="88"/>
    </location>
</feature>
<proteinExistence type="inferred from homology"/>
<evidence type="ECO:0000256" key="7">
    <source>
        <dbReference type="ARBA" id="ARBA00023136"/>
    </source>
</evidence>
<dbReference type="GO" id="GO:0005886">
    <property type="term" value="C:plasma membrane"/>
    <property type="evidence" value="ECO:0007669"/>
    <property type="project" value="UniProtKB-SubCell"/>
</dbReference>
<dbReference type="Pfam" id="PF01594">
    <property type="entry name" value="AI-2E_transport"/>
    <property type="match status" value="1"/>
</dbReference>
<reference evidence="10" key="1">
    <citation type="submission" date="2017-01" db="EMBL/GenBank/DDBJ databases">
        <title>Novel pathways for hydrocarbon cycling and metabolic interdependencies in hydrothermal sediment communities.</title>
        <authorList>
            <person name="Dombrowski N."/>
            <person name="Seitz K."/>
            <person name="Teske A."/>
            <person name="Baker B."/>
        </authorList>
    </citation>
    <scope>NUCLEOTIDE SEQUENCE [LARGE SCALE GENOMIC DNA]</scope>
</reference>
<comment type="subcellular location">
    <subcellularLocation>
        <location evidence="1">Cell membrane</location>
        <topology evidence="1">Multi-pass membrane protein</topology>
    </subcellularLocation>
</comment>
<keyword evidence="4" id="KW-1003">Cell membrane</keyword>
<feature type="transmembrane region" description="Helical" evidence="8">
    <location>
        <begin position="303"/>
        <end position="320"/>
    </location>
</feature>
<evidence type="ECO:0000256" key="5">
    <source>
        <dbReference type="ARBA" id="ARBA00022692"/>
    </source>
</evidence>
<dbReference type="EMBL" id="MUKB01000020">
    <property type="protein sequence ID" value="OPX18351.1"/>
    <property type="molecule type" value="Genomic_DNA"/>
</dbReference>
<feature type="transmembrane region" description="Helical" evidence="8">
    <location>
        <begin position="184"/>
        <end position="205"/>
    </location>
</feature>
<organism evidence="9 10">
    <name type="scientific">candidate division WOR-3 bacterium 4484_100</name>
    <dbReference type="NCBI Taxonomy" id="1936077"/>
    <lineage>
        <taxon>Bacteria</taxon>
        <taxon>Bacteria division WOR-3</taxon>
    </lineage>
</organism>
<dbReference type="AlphaFoldDB" id="A0A1V4QH64"/>
<feature type="transmembrane region" description="Helical" evidence="8">
    <location>
        <begin position="48"/>
        <end position="65"/>
    </location>
</feature>
<feature type="transmembrane region" description="Helical" evidence="8">
    <location>
        <begin position="241"/>
        <end position="262"/>
    </location>
</feature>
<evidence type="ECO:0000256" key="2">
    <source>
        <dbReference type="ARBA" id="ARBA00009773"/>
    </source>
</evidence>
<protein>
    <recommendedName>
        <fullName evidence="11">AI-2E family transporter</fullName>
    </recommendedName>
</protein>
<accession>A0A1V4QH64</accession>
<keyword evidence="3" id="KW-0813">Transport</keyword>
<dbReference type="PANTHER" id="PTHR21716">
    <property type="entry name" value="TRANSMEMBRANE PROTEIN"/>
    <property type="match status" value="1"/>
</dbReference>
<name>A0A1V4QH64_UNCW3</name>
<evidence type="ECO:0000256" key="1">
    <source>
        <dbReference type="ARBA" id="ARBA00004651"/>
    </source>
</evidence>
<comment type="similarity">
    <text evidence="2">Belongs to the autoinducer-2 exporter (AI-2E) (TC 2.A.86) family.</text>
</comment>
<gene>
    <name evidence="9" type="ORF">BXT86_01615</name>
</gene>
<feature type="transmembrane region" description="Helical" evidence="8">
    <location>
        <begin position="268"/>
        <end position="296"/>
    </location>
</feature>
<feature type="transmembrane region" description="Helical" evidence="8">
    <location>
        <begin position="6"/>
        <end position="36"/>
    </location>
</feature>
<evidence type="ECO:0000313" key="9">
    <source>
        <dbReference type="EMBL" id="OPX18351.1"/>
    </source>
</evidence>
<evidence type="ECO:0000256" key="3">
    <source>
        <dbReference type="ARBA" id="ARBA00022448"/>
    </source>
</evidence>
<dbReference type="GO" id="GO:0055085">
    <property type="term" value="P:transmembrane transport"/>
    <property type="evidence" value="ECO:0007669"/>
    <property type="project" value="TreeGrafter"/>
</dbReference>
<comment type="caution">
    <text evidence="9">The sequence shown here is derived from an EMBL/GenBank/DDBJ whole genome shotgun (WGS) entry which is preliminary data.</text>
</comment>
<feature type="transmembrane region" description="Helical" evidence="8">
    <location>
        <begin position="100"/>
        <end position="122"/>
    </location>
</feature>
<evidence type="ECO:0000256" key="4">
    <source>
        <dbReference type="ARBA" id="ARBA00022475"/>
    </source>
</evidence>
<keyword evidence="7 8" id="KW-0472">Membrane</keyword>
<evidence type="ECO:0000256" key="8">
    <source>
        <dbReference type="SAM" id="Phobius"/>
    </source>
</evidence>